<dbReference type="EMBL" id="LKBA01000004">
    <property type="protein sequence ID" value="KPN64166.1"/>
    <property type="molecule type" value="Genomic_DNA"/>
</dbReference>
<dbReference type="Proteomes" id="UP000050471">
    <property type="component" value="Unassembled WGS sequence"/>
</dbReference>
<evidence type="ECO:0000313" key="1">
    <source>
        <dbReference type="EMBL" id="KPN64166.1"/>
    </source>
</evidence>
<proteinExistence type="predicted"/>
<sequence length="345" mass="38495">MVRLTVYLDTSSWNHLSSGQMSSLRQIISKSDTCIPCYSTHSIEELLGVCDEEKRVELDLQLDVVGARYIEAISDTVGGMPAGCEITVKSREERSQIYEDMRKFSSTGGFGLGDFLQKLIGGIDSTSFEGIFKMGLTDIERLLDFDVSEFPLELAAMVTSAAEVKKEQARKAQCDLLEHLNRKEGIRMPQLDPARINNFTGAGAIERIFEAAEVHEDTSNMVEAFLAGPPRISSKRIEAHLGTPSWEQVYRLAQLLFLLGYWRESKHRKDTERARIDFAGGQADICHIANASFCSVFHTSDKPQARLAAAVYDHLNVPTMVLLYTPKTDDEVTLYTPTNIQVMDG</sequence>
<organism evidence="1 2">
    <name type="scientific">Aliiroseovarius crassostreae</name>
    <dbReference type="NCBI Taxonomy" id="154981"/>
    <lineage>
        <taxon>Bacteria</taxon>
        <taxon>Pseudomonadati</taxon>
        <taxon>Pseudomonadota</taxon>
        <taxon>Alphaproteobacteria</taxon>
        <taxon>Rhodobacterales</taxon>
        <taxon>Paracoccaceae</taxon>
        <taxon>Aliiroseovarius</taxon>
    </lineage>
</organism>
<reference evidence="1 2" key="1">
    <citation type="submission" date="2015-09" db="EMBL/GenBank/DDBJ databases">
        <title>Draft genome sequence of Aliiroseovarius crassostreae CV919-312TSm, the causative agent of Roseovarius Oyster Disease (formerly Juvenile Oyster Disease).</title>
        <authorList>
            <person name="Kessner L."/>
            <person name="Spinard E."/>
            <person name="Nelson D."/>
        </authorList>
    </citation>
    <scope>NUCLEOTIDE SEQUENCE [LARGE SCALE GENOMIC DNA]</scope>
    <source>
        <strain evidence="1 2">CV919-312</strain>
    </source>
</reference>
<name>A0A0P7IX18_9RHOB</name>
<dbReference type="AlphaFoldDB" id="A0A0P7IX18"/>
<dbReference type="STRING" id="154981.AKJ29_16075"/>
<dbReference type="RefSeq" id="WP_055188145.1">
    <property type="nucleotide sequence ID" value="NZ_FPBS01000001.1"/>
</dbReference>
<dbReference type="OrthoDB" id="7856212at2"/>
<keyword evidence="2" id="KW-1185">Reference proteome</keyword>
<protein>
    <submittedName>
        <fullName evidence="1">Uncharacterized protein</fullName>
    </submittedName>
</protein>
<accession>A0A0P7IX18</accession>
<gene>
    <name evidence="1" type="ORF">AKJ29_16075</name>
</gene>
<comment type="caution">
    <text evidence="1">The sequence shown here is derived from an EMBL/GenBank/DDBJ whole genome shotgun (WGS) entry which is preliminary data.</text>
</comment>
<evidence type="ECO:0000313" key="2">
    <source>
        <dbReference type="Proteomes" id="UP000050471"/>
    </source>
</evidence>